<evidence type="ECO:0000313" key="2">
    <source>
        <dbReference type="Proteomes" id="UP000193411"/>
    </source>
</evidence>
<comment type="caution">
    <text evidence="1">The sequence shown here is derived from an EMBL/GenBank/DDBJ whole genome shotgun (WGS) entry which is preliminary data.</text>
</comment>
<accession>A0A1Y2HW30</accession>
<organism evidence="1 2">
    <name type="scientific">Catenaria anguillulae PL171</name>
    <dbReference type="NCBI Taxonomy" id="765915"/>
    <lineage>
        <taxon>Eukaryota</taxon>
        <taxon>Fungi</taxon>
        <taxon>Fungi incertae sedis</taxon>
        <taxon>Blastocladiomycota</taxon>
        <taxon>Blastocladiomycetes</taxon>
        <taxon>Blastocladiales</taxon>
        <taxon>Catenariaceae</taxon>
        <taxon>Catenaria</taxon>
    </lineage>
</organism>
<keyword evidence="2" id="KW-1185">Reference proteome</keyword>
<sequence>MIFLRFIPSRLMLVVRNLGKRKHPLCLHLRIRVDTALKYNPLDMLVHFPPSRVDMERNNVNDPIHFWLRVFALATDPPPNSLFTTASKCVRNTGSRLPCMCLPASFPNMSTSLVGTGCSCSTTPHSSNCLRNAPDKLSDVGLLGFTYASISALTCAWSSWIMSLFCDWARGRGVRSVAPPDVMGGGWLESRPGTKPGCADWRSCKYCS</sequence>
<protein>
    <submittedName>
        <fullName evidence="1">Uncharacterized protein</fullName>
    </submittedName>
</protein>
<reference evidence="1 2" key="1">
    <citation type="submission" date="2016-07" db="EMBL/GenBank/DDBJ databases">
        <title>Pervasive Adenine N6-methylation of Active Genes in Fungi.</title>
        <authorList>
            <consortium name="DOE Joint Genome Institute"/>
            <person name="Mondo S.J."/>
            <person name="Dannebaum R.O."/>
            <person name="Kuo R.C."/>
            <person name="Labutti K."/>
            <person name="Haridas S."/>
            <person name="Kuo A."/>
            <person name="Salamov A."/>
            <person name="Ahrendt S.R."/>
            <person name="Lipzen A."/>
            <person name="Sullivan W."/>
            <person name="Andreopoulos W.B."/>
            <person name="Clum A."/>
            <person name="Lindquist E."/>
            <person name="Daum C."/>
            <person name="Ramamoorthy G.K."/>
            <person name="Gryganskyi A."/>
            <person name="Culley D."/>
            <person name="Magnuson J.K."/>
            <person name="James T.Y."/>
            <person name="O'Malley M.A."/>
            <person name="Stajich J.E."/>
            <person name="Spatafora J.W."/>
            <person name="Visel A."/>
            <person name="Grigoriev I.V."/>
        </authorList>
    </citation>
    <scope>NUCLEOTIDE SEQUENCE [LARGE SCALE GENOMIC DNA]</scope>
    <source>
        <strain evidence="1 2">PL171</strain>
    </source>
</reference>
<proteinExistence type="predicted"/>
<name>A0A1Y2HW30_9FUNG</name>
<evidence type="ECO:0000313" key="1">
    <source>
        <dbReference type="EMBL" id="ORZ37913.1"/>
    </source>
</evidence>
<gene>
    <name evidence="1" type="ORF">BCR44DRAFT_223042</name>
</gene>
<dbReference type="AlphaFoldDB" id="A0A1Y2HW30"/>
<dbReference type="EMBL" id="MCFL01000010">
    <property type="protein sequence ID" value="ORZ37913.1"/>
    <property type="molecule type" value="Genomic_DNA"/>
</dbReference>
<dbReference type="Proteomes" id="UP000193411">
    <property type="component" value="Unassembled WGS sequence"/>
</dbReference>